<feature type="compositionally biased region" description="Polar residues" evidence="1">
    <location>
        <begin position="364"/>
        <end position="376"/>
    </location>
</feature>
<evidence type="ECO:0000313" key="3">
    <source>
        <dbReference type="Proteomes" id="UP000198688"/>
    </source>
</evidence>
<feature type="region of interest" description="Disordered" evidence="1">
    <location>
        <begin position="538"/>
        <end position="586"/>
    </location>
</feature>
<feature type="region of interest" description="Disordered" evidence="1">
    <location>
        <begin position="497"/>
        <end position="518"/>
    </location>
</feature>
<feature type="compositionally biased region" description="Basic and acidic residues" evidence="1">
    <location>
        <begin position="571"/>
        <end position="580"/>
    </location>
</feature>
<name>A0A1H2DA39_9ACTN</name>
<feature type="compositionally biased region" description="Polar residues" evidence="1">
    <location>
        <begin position="1"/>
        <end position="10"/>
    </location>
</feature>
<feature type="compositionally biased region" description="Basic residues" evidence="1">
    <location>
        <begin position="380"/>
        <end position="389"/>
    </location>
</feature>
<feature type="compositionally biased region" description="Basic residues" evidence="1">
    <location>
        <begin position="266"/>
        <end position="279"/>
    </location>
</feature>
<feature type="compositionally biased region" description="Basic residues" evidence="1">
    <location>
        <begin position="63"/>
        <end position="75"/>
    </location>
</feature>
<keyword evidence="3" id="KW-1185">Reference proteome</keyword>
<gene>
    <name evidence="2" type="ORF">SAMN04489716_8855</name>
</gene>
<proteinExistence type="predicted"/>
<protein>
    <submittedName>
        <fullName evidence="2">Uncharacterized protein</fullName>
    </submittedName>
</protein>
<feature type="region of interest" description="Disordered" evidence="1">
    <location>
        <begin position="192"/>
        <end position="292"/>
    </location>
</feature>
<dbReference type="EMBL" id="LT629758">
    <property type="protein sequence ID" value="SDT79600.1"/>
    <property type="molecule type" value="Genomic_DNA"/>
</dbReference>
<feature type="compositionally biased region" description="Low complexity" evidence="1">
    <location>
        <begin position="322"/>
        <end position="335"/>
    </location>
</feature>
<feature type="compositionally biased region" description="Basic residues" evidence="1">
    <location>
        <begin position="95"/>
        <end position="107"/>
    </location>
</feature>
<feature type="compositionally biased region" description="Basic residues" evidence="1">
    <location>
        <begin position="340"/>
        <end position="361"/>
    </location>
</feature>
<feature type="compositionally biased region" description="Basic residues" evidence="1">
    <location>
        <begin position="408"/>
        <end position="424"/>
    </location>
</feature>
<sequence>MPRTTGPSALTRTRTTRAHATGRTAAVTLTGAARTHPVAGTGTAWSHPGTRTRTHTVAWTRPSRAHAVSRPRAHRPTLAGVRSGHSPSGNGSAAHRPRRAVRSRSGNRRATQGTRECVRPLTGNRGTAHRPRRAVRPLAGDRRATHGTGRSVRAVAGMCPLRRAVRPHPGAARYSGSAHRPRRAVQALSRYRRTARRPRTVSSTRRRPGRSISGTGATTARSTTPLRTVGSTVGPGARTSGPIARTSRATPGHPGHIVVRAGPLMTRHRTGTTLRPRHPATRDRSGPAIPVGRTAVRSRPTVPRHHTGAAIRAVQTCGAVVSAPRAPSGSSPAGGDRTHGGRIRSIRPTSGHRRATPHRASARYLSSATGRTTVGTARSHPTRATRRNTARTTRAAGTVPGQADRTGGRHRTRAVRRHSARPVGRHSTVAGLTGHGSAGPHLLGGTVAGDGRCRSGPGHPGGVRPYPAVPSGVLLAVSREGSGGLHATRTIRSPRTIPTARTIRSGRSAAGSGLFRNRDTGAGGAVLAGLWRDSRSALDTPGSGALDDSGGTVGHGSGTTGDCGGTGTLPTRDHRRDNRRCSHRTPVTRADAARAGNVRRAGESADLRLVRVFTSTRVPATARLARRTRLSGLPVRSGPSVSGRLLVAATDHTVASGLAAGLYERVRTGLGASPGEGGVRAGTGGGPRSTVPARALVSRRVLVGPVAEVALRVRLPGPPMASGSLLGYAFFGTRPPLPSPARLFADRTRRRRRRAPIAPALVIPVRDRPRLVDLVIPARYRAGLVNLVIGVRDRPGLMDLVIATRNRPRLVHLVEATRNRPGLIDLVVTTRDGARLMYSVIGVRDRTGLVHLVEATRDGAGTVRRVRTTRDRVRGTETVSRGTGR</sequence>
<feature type="compositionally biased region" description="Low complexity" evidence="1">
    <location>
        <begin position="210"/>
        <end position="224"/>
    </location>
</feature>
<evidence type="ECO:0000313" key="2">
    <source>
        <dbReference type="EMBL" id="SDT79600.1"/>
    </source>
</evidence>
<accession>A0A1H2DA39</accession>
<feature type="compositionally biased region" description="Basic residues" evidence="1">
    <location>
        <begin position="192"/>
        <end position="209"/>
    </location>
</feature>
<evidence type="ECO:0000256" key="1">
    <source>
        <dbReference type="SAM" id="MobiDB-lite"/>
    </source>
</evidence>
<dbReference type="AlphaFoldDB" id="A0A1H2DA39"/>
<feature type="compositionally biased region" description="Low complexity" evidence="1">
    <location>
        <begin position="18"/>
        <end position="28"/>
    </location>
</feature>
<feature type="region of interest" description="Disordered" evidence="1">
    <location>
        <begin position="1"/>
        <end position="113"/>
    </location>
</feature>
<organism evidence="2 3">
    <name type="scientific">Actinoplanes derwentensis</name>
    <dbReference type="NCBI Taxonomy" id="113562"/>
    <lineage>
        <taxon>Bacteria</taxon>
        <taxon>Bacillati</taxon>
        <taxon>Actinomycetota</taxon>
        <taxon>Actinomycetes</taxon>
        <taxon>Micromonosporales</taxon>
        <taxon>Micromonosporaceae</taxon>
        <taxon>Actinoplanes</taxon>
    </lineage>
</organism>
<reference evidence="2 3" key="1">
    <citation type="submission" date="2016-10" db="EMBL/GenBank/DDBJ databases">
        <authorList>
            <person name="de Groot N.N."/>
        </authorList>
    </citation>
    <scope>NUCLEOTIDE SEQUENCE [LARGE SCALE GENOMIC DNA]</scope>
    <source>
        <strain evidence="2 3">DSM 43941</strain>
    </source>
</reference>
<feature type="region of interest" description="Disordered" evidence="1">
    <location>
        <begin position="322"/>
        <end position="440"/>
    </location>
</feature>
<dbReference type="Proteomes" id="UP000198688">
    <property type="component" value="Chromosome I"/>
</dbReference>
<feature type="compositionally biased region" description="Gly residues" evidence="1">
    <location>
        <begin position="551"/>
        <end position="567"/>
    </location>
</feature>